<dbReference type="AlphaFoldDB" id="A0A939T5Z4"/>
<sequence>MQKPPYLHEHLHTLLVPVLGPQTDDFLAAGLAAISSGSGHWVQLGIAPGFGRTPQLFGALDDLSTALLEDPSTTNFFFTRRPPGLQARFETTLDNRAPLEAELYARLNALRPTVELVVPGAYVPEEGLFGGPEAMPHVHRLFTLDSRAWLAFHRASPGIPAWVFSLVLLRHLLEGMGINDDDALWSRIERQTGRTDAKPATVRAAWSDPVRLEASLPGPVAAMATEWGAWLRSAANDWRNNIGDKDSTEVMASWTLAHWNRGGIPANTQAALVTALAPA</sequence>
<dbReference type="InterPro" id="IPR023809">
    <property type="entry name" value="Thiopep_bacteriocin_synth_dom"/>
</dbReference>
<organism evidence="2 3">
    <name type="scientific">Actinomadura barringtoniae</name>
    <dbReference type="NCBI Taxonomy" id="1427535"/>
    <lineage>
        <taxon>Bacteria</taxon>
        <taxon>Bacillati</taxon>
        <taxon>Actinomycetota</taxon>
        <taxon>Actinomycetes</taxon>
        <taxon>Streptosporangiales</taxon>
        <taxon>Thermomonosporaceae</taxon>
        <taxon>Actinomadura</taxon>
    </lineage>
</organism>
<name>A0A939T5Z4_9ACTN</name>
<accession>A0A939T5Z4</accession>
<dbReference type="RefSeq" id="WP_208262519.1">
    <property type="nucleotide sequence ID" value="NZ_JAGEOJ010000025.1"/>
</dbReference>
<reference evidence="2" key="1">
    <citation type="submission" date="2021-03" db="EMBL/GenBank/DDBJ databases">
        <authorList>
            <person name="Kanchanasin P."/>
            <person name="Saeng-In P."/>
            <person name="Phongsopitanun W."/>
            <person name="Yuki M."/>
            <person name="Kudo T."/>
            <person name="Ohkuma M."/>
            <person name="Tanasupawat S."/>
        </authorList>
    </citation>
    <scope>NUCLEOTIDE SEQUENCE</scope>
    <source>
        <strain evidence="2">GKU 128</strain>
    </source>
</reference>
<dbReference type="NCBIfam" id="TIGR03891">
    <property type="entry name" value="thiopep_ocin"/>
    <property type="match status" value="1"/>
</dbReference>
<evidence type="ECO:0000259" key="1">
    <source>
        <dbReference type="Pfam" id="PF14028"/>
    </source>
</evidence>
<gene>
    <name evidence="2" type="ORF">J4573_45075</name>
</gene>
<evidence type="ECO:0000313" key="3">
    <source>
        <dbReference type="Proteomes" id="UP000669179"/>
    </source>
</evidence>
<dbReference type="Pfam" id="PF14028">
    <property type="entry name" value="Lant_dehydr_C"/>
    <property type="match status" value="1"/>
</dbReference>
<dbReference type="Proteomes" id="UP000669179">
    <property type="component" value="Unassembled WGS sequence"/>
</dbReference>
<feature type="domain" description="Thiopeptide-type bacteriocin biosynthesis" evidence="1">
    <location>
        <begin position="41"/>
        <end position="276"/>
    </location>
</feature>
<proteinExistence type="predicted"/>
<protein>
    <submittedName>
        <fullName evidence="2">Thiopeptide-type bacteriocin biosynthesis protein</fullName>
    </submittedName>
</protein>
<dbReference type="EMBL" id="JAGEOJ010000025">
    <property type="protein sequence ID" value="MBO2454326.1"/>
    <property type="molecule type" value="Genomic_DNA"/>
</dbReference>
<evidence type="ECO:0000313" key="2">
    <source>
        <dbReference type="EMBL" id="MBO2454326.1"/>
    </source>
</evidence>
<keyword evidence="3" id="KW-1185">Reference proteome</keyword>
<comment type="caution">
    <text evidence="2">The sequence shown here is derived from an EMBL/GenBank/DDBJ whole genome shotgun (WGS) entry which is preliminary data.</text>
</comment>